<keyword evidence="4" id="KW-0788">Thiol protease</keyword>
<dbReference type="GO" id="GO:0000338">
    <property type="term" value="P:protein deneddylation"/>
    <property type="evidence" value="ECO:0007669"/>
    <property type="project" value="TreeGrafter"/>
</dbReference>
<feature type="region of interest" description="Disordered" evidence="5">
    <location>
        <begin position="28"/>
        <end position="99"/>
    </location>
</feature>
<dbReference type="PANTHER" id="PTHR46468">
    <property type="entry name" value="SENTRIN-SPECIFIC PROTEASE 8"/>
    <property type="match status" value="1"/>
</dbReference>
<evidence type="ECO:0000256" key="3">
    <source>
        <dbReference type="ARBA" id="ARBA00022801"/>
    </source>
</evidence>
<dbReference type="Gene3D" id="3.40.395.10">
    <property type="entry name" value="Adenoviral Proteinase, Chain A"/>
    <property type="match status" value="1"/>
</dbReference>
<evidence type="ECO:0000259" key="6">
    <source>
        <dbReference type="PROSITE" id="PS50600"/>
    </source>
</evidence>
<dbReference type="Proteomes" id="UP000434172">
    <property type="component" value="Unassembled WGS sequence"/>
</dbReference>
<dbReference type="EMBL" id="WOWK01000140">
    <property type="protein sequence ID" value="KAF0317012.1"/>
    <property type="molecule type" value="Genomic_DNA"/>
</dbReference>
<proteinExistence type="inferred from homology"/>
<dbReference type="PANTHER" id="PTHR46468:SF1">
    <property type="entry name" value="SENTRIN-SPECIFIC PROTEASE 8"/>
    <property type="match status" value="1"/>
</dbReference>
<dbReference type="Pfam" id="PF02902">
    <property type="entry name" value="Peptidase_C48"/>
    <property type="match status" value="1"/>
</dbReference>
<dbReference type="GO" id="GO:0019784">
    <property type="term" value="F:deNEDDylase activity"/>
    <property type="evidence" value="ECO:0007669"/>
    <property type="project" value="InterPro"/>
</dbReference>
<gene>
    <name evidence="7" type="ORF">GQ607_015734</name>
</gene>
<dbReference type="InterPro" id="IPR003653">
    <property type="entry name" value="Peptidase_C48_C"/>
</dbReference>
<dbReference type="AlphaFoldDB" id="A0A8H3W2C8"/>
<dbReference type="PROSITE" id="PS50600">
    <property type="entry name" value="ULP_PROTEASE"/>
    <property type="match status" value="1"/>
</dbReference>
<sequence>MGKTNEKKIVRGQLLTNAILKKLSAESEGVPLGPRTSPPVILPDHPPLREKPKWYMPFDPSSKTKEFDKTKAHRSTKNVPASTKSARTHAIKPNPRQSDRDCSVVIENVLQVAPEAVDRAYASAFHAIDEMVSANLETTYGQRPAFGDALILAHRRNVIQETLPLFGKTRWMNDTAVTLVLSKLVLRDARFSTIDPIVSKAVAESEVGEVQRLQQKFRQAHGDKEIILVPVNIENQHWVLFSWSKDGTVNFYDSLASEGTRTTAFREFIRFANRIAPSKPLLQPIVNFRCPQQPNTYDCGLFVMRQADLLTAATTPNYTPPPLETSALRAYYKAIFLAENPE</sequence>
<dbReference type="GO" id="GO:0006508">
    <property type="term" value="P:proteolysis"/>
    <property type="evidence" value="ECO:0007669"/>
    <property type="project" value="UniProtKB-KW"/>
</dbReference>
<dbReference type="InterPro" id="IPR038765">
    <property type="entry name" value="Papain-like_cys_pep_sf"/>
</dbReference>
<name>A0A8H3W2C8_9PEZI</name>
<evidence type="ECO:0000256" key="1">
    <source>
        <dbReference type="ARBA" id="ARBA00005234"/>
    </source>
</evidence>
<dbReference type="InterPro" id="IPR044613">
    <property type="entry name" value="Nep1/2-like"/>
</dbReference>
<evidence type="ECO:0000256" key="2">
    <source>
        <dbReference type="ARBA" id="ARBA00022670"/>
    </source>
</evidence>
<comment type="caution">
    <text evidence="7">The sequence shown here is derived from an EMBL/GenBank/DDBJ whole genome shotgun (WGS) entry which is preliminary data.</text>
</comment>
<keyword evidence="8" id="KW-1185">Reference proteome</keyword>
<reference evidence="7 8" key="1">
    <citation type="submission" date="2019-12" db="EMBL/GenBank/DDBJ databases">
        <title>A genome sequence resource for the geographically widespread anthracnose pathogen Colletotrichum asianum.</title>
        <authorList>
            <person name="Meng Y."/>
        </authorList>
    </citation>
    <scope>NUCLEOTIDE SEQUENCE [LARGE SCALE GENOMIC DNA]</scope>
    <source>
        <strain evidence="7 8">ICMP 18580</strain>
    </source>
</reference>
<feature type="domain" description="Ubiquitin-like protease family profile" evidence="6">
    <location>
        <begin position="156"/>
        <end position="310"/>
    </location>
</feature>
<dbReference type="GO" id="GO:0008234">
    <property type="term" value="F:cysteine-type peptidase activity"/>
    <property type="evidence" value="ECO:0007669"/>
    <property type="project" value="UniProtKB-KW"/>
</dbReference>
<evidence type="ECO:0000256" key="5">
    <source>
        <dbReference type="SAM" id="MobiDB-lite"/>
    </source>
</evidence>
<evidence type="ECO:0000313" key="7">
    <source>
        <dbReference type="EMBL" id="KAF0317012.1"/>
    </source>
</evidence>
<protein>
    <recommendedName>
        <fullName evidence="6">Ubiquitin-like protease family profile domain-containing protein</fullName>
    </recommendedName>
</protein>
<keyword evidence="2" id="KW-0645">Protease</keyword>
<organism evidence="7 8">
    <name type="scientific">Colletotrichum asianum</name>
    <dbReference type="NCBI Taxonomy" id="702518"/>
    <lineage>
        <taxon>Eukaryota</taxon>
        <taxon>Fungi</taxon>
        <taxon>Dikarya</taxon>
        <taxon>Ascomycota</taxon>
        <taxon>Pezizomycotina</taxon>
        <taxon>Sordariomycetes</taxon>
        <taxon>Hypocreomycetidae</taxon>
        <taxon>Glomerellales</taxon>
        <taxon>Glomerellaceae</taxon>
        <taxon>Colletotrichum</taxon>
        <taxon>Colletotrichum gloeosporioides species complex</taxon>
    </lineage>
</organism>
<comment type="similarity">
    <text evidence="1">Belongs to the peptidase C48 family.</text>
</comment>
<accession>A0A8H3W2C8</accession>
<dbReference type="SUPFAM" id="SSF54001">
    <property type="entry name" value="Cysteine proteinases"/>
    <property type="match status" value="1"/>
</dbReference>
<evidence type="ECO:0000256" key="4">
    <source>
        <dbReference type="ARBA" id="ARBA00022807"/>
    </source>
</evidence>
<feature type="compositionally biased region" description="Pro residues" evidence="5">
    <location>
        <begin position="36"/>
        <end position="45"/>
    </location>
</feature>
<dbReference type="OrthoDB" id="1939479at2759"/>
<keyword evidence="3" id="KW-0378">Hydrolase</keyword>
<evidence type="ECO:0000313" key="8">
    <source>
        <dbReference type="Proteomes" id="UP000434172"/>
    </source>
</evidence>